<comment type="caution">
    <text evidence="10">The sequence shown here is derived from an EMBL/GenBank/DDBJ whole genome shotgun (WGS) entry which is preliminary data.</text>
</comment>
<keyword evidence="8" id="KW-0732">Signal</keyword>
<evidence type="ECO:0000256" key="5">
    <source>
        <dbReference type="ARBA" id="ARBA00022833"/>
    </source>
</evidence>
<accession>A0ABU2WKK2</accession>
<dbReference type="CDD" id="cd06456">
    <property type="entry name" value="M3A_DCP"/>
    <property type="match status" value="1"/>
</dbReference>
<name>A0ABU2WKK2_9GAMM</name>
<reference evidence="10 11" key="1">
    <citation type="submission" date="2023-09" db="EMBL/GenBank/DDBJ databases">
        <authorList>
            <person name="Rey-Velasco X."/>
        </authorList>
    </citation>
    <scope>NUCLEOTIDE SEQUENCE [LARGE SCALE GENOMIC DNA]</scope>
    <source>
        <strain evidence="10 11">W345</strain>
    </source>
</reference>
<comment type="similarity">
    <text evidence="1 7">Belongs to the peptidase M3 family.</text>
</comment>
<keyword evidence="6 7" id="KW-0482">Metalloprotease</keyword>
<proteinExistence type="inferred from homology"/>
<dbReference type="InterPro" id="IPR001567">
    <property type="entry name" value="Pept_M3A_M3B_dom"/>
</dbReference>
<dbReference type="EC" id="3.4.24.-" evidence="10"/>
<dbReference type="InterPro" id="IPR034005">
    <property type="entry name" value="M3A_DCP"/>
</dbReference>
<dbReference type="PROSITE" id="PS51257">
    <property type="entry name" value="PROKAR_LIPOPROTEIN"/>
    <property type="match status" value="1"/>
</dbReference>
<dbReference type="EMBL" id="JAVRIC010000017">
    <property type="protein sequence ID" value="MDT0498149.1"/>
    <property type="molecule type" value="Genomic_DNA"/>
</dbReference>
<dbReference type="Gene3D" id="3.40.390.10">
    <property type="entry name" value="Collagenase (Catalytic Domain)"/>
    <property type="match status" value="1"/>
</dbReference>
<evidence type="ECO:0000313" key="10">
    <source>
        <dbReference type="EMBL" id="MDT0498149.1"/>
    </source>
</evidence>
<dbReference type="InterPro" id="IPR045090">
    <property type="entry name" value="Pept_M3A_M3B"/>
</dbReference>
<feature type="chain" id="PRO_5045331746" evidence="8">
    <location>
        <begin position="16"/>
        <end position="722"/>
    </location>
</feature>
<dbReference type="Gene3D" id="1.10.1370.10">
    <property type="entry name" value="Neurolysin, domain 3"/>
    <property type="match status" value="1"/>
</dbReference>
<keyword evidence="11" id="KW-1185">Reference proteome</keyword>
<evidence type="ECO:0000256" key="2">
    <source>
        <dbReference type="ARBA" id="ARBA00022670"/>
    </source>
</evidence>
<keyword evidence="5 7" id="KW-0862">Zinc</keyword>
<dbReference type="Pfam" id="PF01432">
    <property type="entry name" value="Peptidase_M3"/>
    <property type="match status" value="1"/>
</dbReference>
<protein>
    <submittedName>
        <fullName evidence="10">M3 family metallopeptidase</fullName>
        <ecNumber evidence="10">3.4.24.-</ecNumber>
    </submittedName>
</protein>
<evidence type="ECO:0000313" key="11">
    <source>
        <dbReference type="Proteomes" id="UP001254608"/>
    </source>
</evidence>
<feature type="domain" description="Peptidase M3A/M3B catalytic" evidence="9">
    <location>
        <begin position="264"/>
        <end position="712"/>
    </location>
</feature>
<keyword evidence="3 7" id="KW-0479">Metal-binding</keyword>
<dbReference type="PANTHER" id="PTHR43660">
    <property type="entry name" value="DIPEPTIDYL CARBOXYPEPTIDASE"/>
    <property type="match status" value="1"/>
</dbReference>
<evidence type="ECO:0000259" key="9">
    <source>
        <dbReference type="Pfam" id="PF01432"/>
    </source>
</evidence>
<gene>
    <name evidence="10" type="ORF">RM530_12345</name>
</gene>
<comment type="cofactor">
    <cofactor evidence="7">
        <name>Zn(2+)</name>
        <dbReference type="ChEBI" id="CHEBI:29105"/>
    </cofactor>
    <text evidence="7">Binds 1 zinc ion.</text>
</comment>
<evidence type="ECO:0000256" key="4">
    <source>
        <dbReference type="ARBA" id="ARBA00022801"/>
    </source>
</evidence>
<evidence type="ECO:0000256" key="7">
    <source>
        <dbReference type="RuleBase" id="RU003435"/>
    </source>
</evidence>
<sequence length="722" mass="79675">MKALIAMLAAGGLLAAACTPMPEKPTKDTMTTTVSTGPFAAPSTLPYGLPPFDTISDSDFRPGFEAGMREQREEIDAIAHNSEPASFDNTILAMERSGRMLSRVATVFFNLSSSNSNDEIDAIEAEMAPKLSAHQDAIYLDTDLFARIKTLYDSRDTLGLDAEGLRLVERYYIDFVHAGAELSDSDKETLKDYNSQLSTLTTQFQQNLLKATNAGAVTVDDVAELKGLTDAKIAAAAAAAESRELPGKWLITLQNTTGQPPLSQLENRSLRERIFKASTGRAQSGEFDNTGLIAKMVKLRAQRAALLGFPNHAAYVLENETAGTPAAVNRILGELAPAAVANARSEAAELQKQIDAEAEANGSKSFKLQPWDWDYYAEKLRKARYDYDASEVRPYFEMEHVLKDGVFFAAHKLYGLSFKERTDLPVYQPDVRVFEVFNEDGSQLGLFLMDYFARSTKQGGAWMNSMVDQSALFGTMPVVTNNLNIPKPPEGEPVLMTFDEVDTAFHEFGHALHGLFSQVEYPYFSGTNVPRDFVEYPSQYNEMWATEPTVFANYAKHYKTGEPMPQALMDKVLAAKKFNQGYATTEYLAAAMLDQNWHQISADEAPEAGAVMDFEAAALKSDGVDFHAVPPRYRSPYFAHVFAGGYSAGYYAYIWSEVLAADTEHWFHTHGGLQRANGDYLRAKLLSRGGSVDASELFEQFYGSEPEIGPLLGRRGLDAKSE</sequence>
<keyword evidence="2 7" id="KW-0645">Protease</keyword>
<dbReference type="InterPro" id="IPR024077">
    <property type="entry name" value="Neurolysin/TOP_dom2"/>
</dbReference>
<evidence type="ECO:0000256" key="8">
    <source>
        <dbReference type="SAM" id="SignalP"/>
    </source>
</evidence>
<dbReference type="PANTHER" id="PTHR43660:SF1">
    <property type="entry name" value="DIPEPTIDYL CARBOXYPEPTIDASE"/>
    <property type="match status" value="1"/>
</dbReference>
<evidence type="ECO:0000256" key="1">
    <source>
        <dbReference type="ARBA" id="ARBA00006040"/>
    </source>
</evidence>
<keyword evidence="4 7" id="KW-0378">Hydrolase</keyword>
<dbReference type="GO" id="GO:0016787">
    <property type="term" value="F:hydrolase activity"/>
    <property type="evidence" value="ECO:0007669"/>
    <property type="project" value="UniProtKB-KW"/>
</dbReference>
<evidence type="ECO:0000256" key="6">
    <source>
        <dbReference type="ARBA" id="ARBA00023049"/>
    </source>
</evidence>
<feature type="signal peptide" evidence="8">
    <location>
        <begin position="1"/>
        <end position="15"/>
    </location>
</feature>
<evidence type="ECO:0000256" key="3">
    <source>
        <dbReference type="ARBA" id="ARBA00022723"/>
    </source>
</evidence>
<dbReference type="SUPFAM" id="SSF55486">
    <property type="entry name" value="Metalloproteases ('zincins'), catalytic domain"/>
    <property type="match status" value="1"/>
</dbReference>
<dbReference type="Proteomes" id="UP001254608">
    <property type="component" value="Unassembled WGS sequence"/>
</dbReference>
<organism evidence="10 11">
    <name type="scientific">Banduia mediterranea</name>
    <dbReference type="NCBI Taxonomy" id="3075609"/>
    <lineage>
        <taxon>Bacteria</taxon>
        <taxon>Pseudomonadati</taxon>
        <taxon>Pseudomonadota</taxon>
        <taxon>Gammaproteobacteria</taxon>
        <taxon>Nevskiales</taxon>
        <taxon>Algiphilaceae</taxon>
        <taxon>Banduia</taxon>
    </lineage>
</organism>
<dbReference type="InterPro" id="IPR024079">
    <property type="entry name" value="MetalloPept_cat_dom_sf"/>
</dbReference>